<dbReference type="EMBL" id="CP046235">
    <property type="protein sequence ID" value="WFD47080.1"/>
    <property type="molecule type" value="Genomic_DNA"/>
</dbReference>
<evidence type="ECO:0000313" key="1">
    <source>
        <dbReference type="EMBL" id="WFD47080.1"/>
    </source>
</evidence>
<sequence length="319" mass="33370">MQAAREGRAAASFAALASSHAFVHALTRDVHILTHSFALTWTWLEGQVAQQPSAPVPLRWAYGALLVFERVWVRNQWHQLRTVLAAEPDTQRAFYEATTRALLDTLAPANDSDAQLLHAIGGVLGVYLLWAHRAPHTPPVGIDLPMLARLRALPERARTVLDTAPAAGAAPPSADVWYAVRALLDPPEPSRSPVLVPQVPAPPRLVARTALVPRGERRARAHAVGTVGAYAPPHATPPPPAAPADDAVHAIAASLGIPGAADTGGASRHTAASVRALAAAQAAYADARANVRRLAPDAPAAGSDAGDDAALTHLAAYLA</sequence>
<protein>
    <submittedName>
        <fullName evidence="1">Uncharacterized protein</fullName>
    </submittedName>
</protein>
<reference evidence="1 2" key="1">
    <citation type="journal article" date="2020" name="Elife">
        <title>Loss of centromere function drives karyotype evolution in closely related Malassezia species.</title>
        <authorList>
            <person name="Sankaranarayanan S.R."/>
            <person name="Ianiri G."/>
            <person name="Coelho M.A."/>
            <person name="Reza M.H."/>
            <person name="Thimmappa B.C."/>
            <person name="Ganguly P."/>
            <person name="Vadnala R.N."/>
            <person name="Sun S."/>
            <person name="Siddharthan R."/>
            <person name="Tellgren-Roth C."/>
            <person name="Dawson T.L."/>
            <person name="Heitman J."/>
            <person name="Sanyal K."/>
        </authorList>
    </citation>
    <scope>NUCLEOTIDE SEQUENCE [LARGE SCALE GENOMIC DNA]</scope>
    <source>
        <strain evidence="1">CBS14141</strain>
    </source>
</reference>
<keyword evidence="2" id="KW-1185">Reference proteome</keyword>
<dbReference type="Proteomes" id="UP000818624">
    <property type="component" value="Chromosome 2"/>
</dbReference>
<gene>
    <name evidence="1" type="ORF">GLX27_001726</name>
</gene>
<proteinExistence type="predicted"/>
<evidence type="ECO:0000313" key="2">
    <source>
        <dbReference type="Proteomes" id="UP000818624"/>
    </source>
</evidence>
<name>A0ABY8ENE7_MALFU</name>
<accession>A0ABY8ENE7</accession>
<organism evidence="1 2">
    <name type="scientific">Malassezia furfur</name>
    <name type="common">Pityriasis versicolor infection agent</name>
    <name type="synonym">Pityrosporum furfur</name>
    <dbReference type="NCBI Taxonomy" id="55194"/>
    <lineage>
        <taxon>Eukaryota</taxon>
        <taxon>Fungi</taxon>
        <taxon>Dikarya</taxon>
        <taxon>Basidiomycota</taxon>
        <taxon>Ustilaginomycotina</taxon>
        <taxon>Malasseziomycetes</taxon>
        <taxon>Malasseziales</taxon>
        <taxon>Malasseziaceae</taxon>
        <taxon>Malassezia</taxon>
    </lineage>
</organism>